<protein>
    <recommendedName>
        <fullName evidence="4">3-deoxy-manno-octulosonate cytidylyltransferase</fullName>
        <ecNumber evidence="4">2.7.7.38</ecNumber>
    </recommendedName>
    <alternativeName>
        <fullName evidence="4">CMP-2-keto-3-deoxyoctulosonic acid synthase</fullName>
        <shortName evidence="4">CKS</shortName>
        <shortName evidence="4">CMP-KDO synthase</shortName>
    </alternativeName>
</protein>
<sequence length="235" mass="26751">MNRAIVIPARIGSTRLPKKPLVPILDKPLIRWVVEGCLATGEMVFLATDSEEVARCVEDLPVEIVFTPSSLPSGSDRVAWVVKNTHLDLVINYQGDEPFVYKEDVQRLFSALERWEVATLAVTDPQAHHDPSAVKVVVSQEGEALYFSRSPIPHRWDPSSFYPLKHVGVYAYRRDTLLKFTSWKQTTLEKLESLEQLRLLEKGVKIGVLITQNYYHGVDTWDDVKLVEEKLKDPL</sequence>
<dbReference type="Proteomes" id="UP000002043">
    <property type="component" value="Chromosome"/>
</dbReference>
<dbReference type="CDD" id="cd02517">
    <property type="entry name" value="CMP-KDO-Synthetase"/>
    <property type="match status" value="1"/>
</dbReference>
<dbReference type="InterPro" id="IPR004528">
    <property type="entry name" value="KdsB"/>
</dbReference>
<comment type="catalytic activity">
    <reaction evidence="4">
        <text>3-deoxy-alpha-D-manno-oct-2-ulosonate + CTP = CMP-3-deoxy-beta-D-manno-octulosonate + diphosphate</text>
        <dbReference type="Rhea" id="RHEA:23448"/>
        <dbReference type="ChEBI" id="CHEBI:33019"/>
        <dbReference type="ChEBI" id="CHEBI:37563"/>
        <dbReference type="ChEBI" id="CHEBI:85986"/>
        <dbReference type="ChEBI" id="CHEBI:85987"/>
        <dbReference type="EC" id="2.7.7.38"/>
    </reaction>
</comment>
<dbReference type="GO" id="GO:0033468">
    <property type="term" value="P:CMP-keto-3-deoxy-D-manno-octulosonic acid biosynthetic process"/>
    <property type="evidence" value="ECO:0007669"/>
    <property type="project" value="UniProtKB-UniRule"/>
</dbReference>
<evidence type="ECO:0000256" key="4">
    <source>
        <dbReference type="HAMAP-Rule" id="MF_00057"/>
    </source>
</evidence>
<dbReference type="GO" id="GO:0008690">
    <property type="term" value="F:3-deoxy-manno-octulosonate cytidylyltransferase activity"/>
    <property type="evidence" value="ECO:0007669"/>
    <property type="project" value="UniProtKB-UniRule"/>
</dbReference>
<keyword evidence="1 4" id="KW-0808">Transferase</keyword>
<dbReference type="STRING" id="638303.Thal_0812"/>
<dbReference type="HAMAP" id="MF_00057">
    <property type="entry name" value="KdsB"/>
    <property type="match status" value="1"/>
</dbReference>
<dbReference type="EC" id="2.7.7.38" evidence="4"/>
<dbReference type="OrthoDB" id="9815559at2"/>
<dbReference type="UniPathway" id="UPA00030"/>
<evidence type="ECO:0000256" key="3">
    <source>
        <dbReference type="ARBA" id="ARBA00022985"/>
    </source>
</evidence>
<dbReference type="AlphaFoldDB" id="D3SL15"/>
<keyword evidence="2 4" id="KW-0548">Nucleotidyltransferase</keyword>
<dbReference type="eggNOG" id="COG1212">
    <property type="taxonomic scope" value="Bacteria"/>
</dbReference>
<dbReference type="HOGENOM" id="CLU_065038_0_1_0"/>
<dbReference type="SUPFAM" id="SSF53448">
    <property type="entry name" value="Nucleotide-diphospho-sugar transferases"/>
    <property type="match status" value="1"/>
</dbReference>
<comment type="similarity">
    <text evidence="4">Belongs to the KdsB family.</text>
</comment>
<comment type="function">
    <text evidence="4">Activates KDO (a required 8-carbon sugar) for incorporation into bacterial lipopolysaccharide in Gram-negative bacteria.</text>
</comment>
<dbReference type="KEGG" id="tal:Thal_0812"/>
<organism evidence="5 6">
    <name type="scientific">Thermocrinis albus (strain DSM 14484 / JCM 11386 / HI 11/12)</name>
    <dbReference type="NCBI Taxonomy" id="638303"/>
    <lineage>
        <taxon>Bacteria</taxon>
        <taxon>Pseudomonadati</taxon>
        <taxon>Aquificota</taxon>
        <taxon>Aquificia</taxon>
        <taxon>Aquificales</taxon>
        <taxon>Aquificaceae</taxon>
        <taxon>Thermocrinis</taxon>
    </lineage>
</organism>
<dbReference type="RefSeq" id="WP_012991851.1">
    <property type="nucleotide sequence ID" value="NC_013894.1"/>
</dbReference>
<evidence type="ECO:0000313" key="5">
    <source>
        <dbReference type="EMBL" id="ADC89445.1"/>
    </source>
</evidence>
<dbReference type="GO" id="GO:0005829">
    <property type="term" value="C:cytosol"/>
    <property type="evidence" value="ECO:0007669"/>
    <property type="project" value="TreeGrafter"/>
</dbReference>
<keyword evidence="3 4" id="KW-0448">Lipopolysaccharide biosynthesis</keyword>
<dbReference type="PANTHER" id="PTHR42866">
    <property type="entry name" value="3-DEOXY-MANNO-OCTULOSONATE CYTIDYLYLTRANSFERASE"/>
    <property type="match status" value="1"/>
</dbReference>
<evidence type="ECO:0000256" key="2">
    <source>
        <dbReference type="ARBA" id="ARBA00022695"/>
    </source>
</evidence>
<evidence type="ECO:0000313" key="6">
    <source>
        <dbReference type="Proteomes" id="UP000002043"/>
    </source>
</evidence>
<dbReference type="Gene3D" id="3.90.550.10">
    <property type="entry name" value="Spore Coat Polysaccharide Biosynthesis Protein SpsA, Chain A"/>
    <property type="match status" value="1"/>
</dbReference>
<name>D3SL15_THEAH</name>
<dbReference type="PANTHER" id="PTHR42866:SF2">
    <property type="entry name" value="3-DEOXY-MANNO-OCTULOSONATE CYTIDYLYLTRANSFERASE, MITOCHONDRIAL"/>
    <property type="match status" value="1"/>
</dbReference>
<gene>
    <name evidence="4" type="primary">kdsB</name>
    <name evidence="5" type="ordered locus">Thal_0812</name>
</gene>
<dbReference type="NCBIfam" id="NF003952">
    <property type="entry name" value="PRK05450.1-5"/>
    <property type="match status" value="1"/>
</dbReference>
<dbReference type="EMBL" id="CP001931">
    <property type="protein sequence ID" value="ADC89445.1"/>
    <property type="molecule type" value="Genomic_DNA"/>
</dbReference>
<dbReference type="InterPro" id="IPR003329">
    <property type="entry name" value="Cytidylyl_trans"/>
</dbReference>
<proteinExistence type="inferred from homology"/>
<dbReference type="InterPro" id="IPR029044">
    <property type="entry name" value="Nucleotide-diphossugar_trans"/>
</dbReference>
<keyword evidence="4" id="KW-0963">Cytoplasm</keyword>
<comment type="pathway">
    <text evidence="4">Nucleotide-sugar biosynthesis; CMP-3-deoxy-D-manno-octulosonate biosynthesis; CMP-3-deoxy-D-manno-octulosonate from 3-deoxy-D-manno-octulosonate and CTP: step 1/1.</text>
</comment>
<dbReference type="GO" id="GO:0009103">
    <property type="term" value="P:lipopolysaccharide biosynthetic process"/>
    <property type="evidence" value="ECO:0007669"/>
    <property type="project" value="UniProtKB-UniRule"/>
</dbReference>
<accession>D3SL15</accession>
<dbReference type="NCBIfam" id="TIGR00466">
    <property type="entry name" value="kdsB"/>
    <property type="match status" value="1"/>
</dbReference>
<evidence type="ECO:0000256" key="1">
    <source>
        <dbReference type="ARBA" id="ARBA00022679"/>
    </source>
</evidence>
<dbReference type="Pfam" id="PF02348">
    <property type="entry name" value="CTP_transf_3"/>
    <property type="match status" value="1"/>
</dbReference>
<reference evidence="6" key="1">
    <citation type="journal article" date="2010" name="Stand. Genomic Sci.">
        <title>Complete genome sequence of Thermocrinis albus type strain (HI 11/12T).</title>
        <authorList>
            <person name="Wirth R."/>
            <person name="Sikorski J."/>
            <person name="Brambilla E."/>
            <person name="Misra M."/>
            <person name="Lapidus A."/>
            <person name="Copeland A."/>
            <person name="Nolan M."/>
            <person name="Lucas S."/>
            <person name="Chen F."/>
            <person name="Tice H."/>
            <person name="Cheng J.F."/>
            <person name="Han C."/>
            <person name="Detter J.C."/>
            <person name="Tapia R."/>
            <person name="Bruce D."/>
            <person name="Goodwin L."/>
            <person name="Pitluck S."/>
            <person name="Pati A."/>
            <person name="Anderson I."/>
            <person name="Ivanova N."/>
            <person name="Mavromatis K."/>
            <person name="Mikhailova N."/>
            <person name="Chen A."/>
            <person name="Palaniappan K."/>
            <person name="Bilek Y."/>
            <person name="Hader T."/>
            <person name="Land M."/>
            <person name="Hauser L."/>
            <person name="Chang Y.J."/>
            <person name="Jeffries C.D."/>
            <person name="Tindall B.J."/>
            <person name="Rohde M."/>
            <person name="Goker M."/>
            <person name="Bristow J."/>
            <person name="Eisen J.A."/>
            <person name="Markowitz V."/>
            <person name="Hugenholtz P."/>
            <person name="Kyrpides N.C."/>
            <person name="Klenk H.P."/>
        </authorList>
    </citation>
    <scope>NUCLEOTIDE SEQUENCE [LARGE SCALE GENOMIC DNA]</scope>
    <source>
        <strain evidence="6">DSM 14484 / JCM 11386 / HI 11/12</strain>
    </source>
</reference>
<dbReference type="UniPathway" id="UPA00358">
    <property type="reaction ID" value="UER00476"/>
</dbReference>
<comment type="pathway">
    <text evidence="4">Bacterial outer membrane biogenesis; lipopolysaccharide biosynthesis.</text>
</comment>
<comment type="subcellular location">
    <subcellularLocation>
        <location evidence="4">Cytoplasm</location>
    </subcellularLocation>
</comment>
<keyword evidence="6" id="KW-1185">Reference proteome</keyword>